<feature type="binding site" evidence="8">
    <location>
        <position position="69"/>
    </location>
    <ligand>
        <name>shikimate</name>
        <dbReference type="ChEBI" id="CHEBI:36208"/>
    </ligand>
</feature>
<proteinExistence type="inferred from homology"/>
<dbReference type="AlphaFoldDB" id="A0A1H1PEN7"/>
<comment type="caution">
    <text evidence="8">Lacks conserved residue(s) required for the propagation of feature annotation.</text>
</comment>
<dbReference type="GO" id="GO:0052734">
    <property type="term" value="F:shikimate 3-dehydrogenase (NAD+) activity"/>
    <property type="evidence" value="ECO:0007669"/>
    <property type="project" value="RHEA"/>
</dbReference>
<dbReference type="GO" id="GO:0004764">
    <property type="term" value="F:shikimate 3-dehydrogenase (NADP+) activity"/>
    <property type="evidence" value="ECO:0007669"/>
    <property type="project" value="UniProtKB-UniRule"/>
</dbReference>
<feature type="binding site" evidence="8">
    <location>
        <position position="110"/>
    </location>
    <ligand>
        <name>shikimate</name>
        <dbReference type="ChEBI" id="CHEBI:36208"/>
    </ligand>
</feature>
<evidence type="ECO:0000256" key="8">
    <source>
        <dbReference type="HAMAP-Rule" id="MF_00222"/>
    </source>
</evidence>
<comment type="pathway">
    <text evidence="7">Aromatic compound metabolism; 3,4-dihydroxybenzoate biosynthesis; 3-dehydroquinate from D-quinate (NAD(+) route).</text>
</comment>
<name>A0A1H1PEN7_9MICO</name>
<evidence type="ECO:0000313" key="12">
    <source>
        <dbReference type="Proteomes" id="UP000199597"/>
    </source>
</evidence>
<dbReference type="GO" id="GO:0009073">
    <property type="term" value="P:aromatic amino acid family biosynthetic process"/>
    <property type="evidence" value="ECO:0007669"/>
    <property type="project" value="UniProtKB-KW"/>
</dbReference>
<feature type="binding site" evidence="8">
    <location>
        <position position="229"/>
    </location>
    <ligand>
        <name>NADP(+)</name>
        <dbReference type="ChEBI" id="CHEBI:58349"/>
    </ligand>
</feature>
<dbReference type="InterPro" id="IPR036291">
    <property type="entry name" value="NAD(P)-bd_dom_sf"/>
</dbReference>
<dbReference type="PANTHER" id="PTHR21089:SF1">
    <property type="entry name" value="BIFUNCTIONAL 3-DEHYDROQUINATE DEHYDRATASE_SHIKIMATE DEHYDROGENASE, CHLOROPLASTIC"/>
    <property type="match status" value="1"/>
</dbReference>
<dbReference type="Pfam" id="PF18317">
    <property type="entry name" value="SDH_C"/>
    <property type="match status" value="1"/>
</dbReference>
<dbReference type="GO" id="GO:0009423">
    <property type="term" value="P:chorismate biosynthetic process"/>
    <property type="evidence" value="ECO:0007669"/>
    <property type="project" value="UniProtKB-UniRule"/>
</dbReference>
<comment type="function">
    <text evidence="8">Involved in the biosynthesis of the chorismate, which leads to the biosynthesis of aromatic amino acids. Catalyzes the reversible NADPH linked reduction of 3-dehydroshikimate (DHSA) to yield shikimate (SA).</text>
</comment>
<keyword evidence="12" id="KW-1185">Reference proteome</keyword>
<dbReference type="GO" id="GO:0019632">
    <property type="term" value="P:shikimate metabolic process"/>
    <property type="evidence" value="ECO:0007669"/>
    <property type="project" value="UniProtKB-ARBA"/>
</dbReference>
<feature type="active site" description="Proton acceptor" evidence="8">
    <location>
        <position position="73"/>
    </location>
</feature>
<dbReference type="STRING" id="1136497.SAMN04489752_0971"/>
<keyword evidence="3 8" id="KW-0560">Oxidoreductase</keyword>
<dbReference type="InterPro" id="IPR046346">
    <property type="entry name" value="Aminoacid_DH-like_N_sf"/>
</dbReference>
<dbReference type="Pfam" id="PF08501">
    <property type="entry name" value="Shikimate_dh_N"/>
    <property type="match status" value="1"/>
</dbReference>
<feature type="binding site" evidence="8">
    <location>
        <begin position="134"/>
        <end position="138"/>
    </location>
    <ligand>
        <name>NADP(+)</name>
        <dbReference type="ChEBI" id="CHEBI:58349"/>
    </ligand>
</feature>
<evidence type="ECO:0000256" key="6">
    <source>
        <dbReference type="ARBA" id="ARBA00052329"/>
    </source>
</evidence>
<keyword evidence="8" id="KW-0521">NADP</keyword>
<keyword evidence="4 8" id="KW-0057">Aromatic amino acid biosynthesis</keyword>
<dbReference type="EMBL" id="LT629766">
    <property type="protein sequence ID" value="SDS09560.1"/>
    <property type="molecule type" value="Genomic_DNA"/>
</dbReference>
<dbReference type="InterPro" id="IPR013708">
    <property type="entry name" value="Shikimate_DH-bd_N"/>
</dbReference>
<dbReference type="GO" id="GO:0030266">
    <property type="term" value="F:quinate 3-dehydrogenase (NAD+) activity"/>
    <property type="evidence" value="ECO:0007669"/>
    <property type="project" value="UniProtKB-EC"/>
</dbReference>
<dbReference type="GO" id="GO:0005829">
    <property type="term" value="C:cytosol"/>
    <property type="evidence" value="ECO:0007669"/>
    <property type="project" value="TreeGrafter"/>
</dbReference>
<evidence type="ECO:0000256" key="5">
    <source>
        <dbReference type="ARBA" id="ARBA00051639"/>
    </source>
</evidence>
<evidence type="ECO:0000256" key="2">
    <source>
        <dbReference type="ARBA" id="ARBA00022605"/>
    </source>
</evidence>
<feature type="binding site" evidence="8">
    <location>
        <position position="259"/>
    </location>
    <ligand>
        <name>shikimate</name>
        <dbReference type="ChEBI" id="CHEBI:36208"/>
    </ligand>
</feature>
<dbReference type="FunFam" id="3.40.50.720:FF:000086">
    <property type="entry name" value="Quinate/shikimate dehydrogenase"/>
    <property type="match status" value="1"/>
</dbReference>
<dbReference type="GO" id="GO:0050661">
    <property type="term" value="F:NADP binding"/>
    <property type="evidence" value="ECO:0007669"/>
    <property type="project" value="TreeGrafter"/>
</dbReference>
<keyword evidence="2 8" id="KW-0028">Amino-acid biosynthesis</keyword>
<feature type="domain" description="SDH C-terminal" evidence="10">
    <location>
        <begin position="252"/>
        <end position="280"/>
    </location>
</feature>
<feature type="binding site" evidence="8">
    <location>
        <begin position="17"/>
        <end position="19"/>
    </location>
    <ligand>
        <name>shikimate</name>
        <dbReference type="ChEBI" id="CHEBI:36208"/>
    </ligand>
</feature>
<feature type="binding site" evidence="8">
    <location>
        <position position="252"/>
    </location>
    <ligand>
        <name>NADP(+)</name>
        <dbReference type="ChEBI" id="CHEBI:58349"/>
    </ligand>
</feature>
<gene>
    <name evidence="8" type="primary">aroE</name>
    <name evidence="11" type="ORF">SAMN04489752_0971</name>
</gene>
<evidence type="ECO:0000256" key="3">
    <source>
        <dbReference type="ARBA" id="ARBA00023002"/>
    </source>
</evidence>
<dbReference type="InterPro" id="IPR041121">
    <property type="entry name" value="SDH_C"/>
</dbReference>
<protein>
    <recommendedName>
        <fullName evidence="8">Shikimate dehydrogenase (NADP(+))</fullName>
        <shortName evidence="8">SDH</shortName>
        <ecNumber evidence="8">1.1.1.25</ecNumber>
    </recommendedName>
</protein>
<organism evidence="11 12">
    <name type="scientific">Brevibacterium siliguriense</name>
    <dbReference type="NCBI Taxonomy" id="1136497"/>
    <lineage>
        <taxon>Bacteria</taxon>
        <taxon>Bacillati</taxon>
        <taxon>Actinomycetota</taxon>
        <taxon>Actinomycetes</taxon>
        <taxon>Micrococcales</taxon>
        <taxon>Brevibacteriaceae</taxon>
        <taxon>Brevibacterium</taxon>
    </lineage>
</organism>
<dbReference type="RefSeq" id="WP_092010618.1">
    <property type="nucleotide sequence ID" value="NZ_LT629766.1"/>
</dbReference>
<dbReference type="InterPro" id="IPR022893">
    <property type="entry name" value="Shikimate_DH_fam"/>
</dbReference>
<comment type="catalytic activity">
    <reaction evidence="8">
        <text>shikimate + NADP(+) = 3-dehydroshikimate + NADPH + H(+)</text>
        <dbReference type="Rhea" id="RHEA:17737"/>
        <dbReference type="ChEBI" id="CHEBI:15378"/>
        <dbReference type="ChEBI" id="CHEBI:16630"/>
        <dbReference type="ChEBI" id="CHEBI:36208"/>
        <dbReference type="ChEBI" id="CHEBI:57783"/>
        <dbReference type="ChEBI" id="CHEBI:58349"/>
        <dbReference type="EC" id="1.1.1.25"/>
    </reaction>
</comment>
<dbReference type="NCBIfam" id="NF009201">
    <property type="entry name" value="PRK12549.1"/>
    <property type="match status" value="1"/>
</dbReference>
<comment type="subunit">
    <text evidence="8">Homodimer.</text>
</comment>
<dbReference type="SUPFAM" id="SSF51735">
    <property type="entry name" value="NAD(P)-binding Rossmann-fold domains"/>
    <property type="match status" value="1"/>
</dbReference>
<evidence type="ECO:0000259" key="10">
    <source>
        <dbReference type="Pfam" id="PF18317"/>
    </source>
</evidence>
<comment type="similarity">
    <text evidence="8">Belongs to the shikimate dehydrogenase family.</text>
</comment>
<dbReference type="UniPathway" id="UPA00053">
    <property type="reaction ID" value="UER00087"/>
</dbReference>
<feature type="binding site" evidence="8">
    <location>
        <position position="94"/>
    </location>
    <ligand>
        <name>shikimate</name>
        <dbReference type="ChEBI" id="CHEBI:36208"/>
    </ligand>
</feature>
<evidence type="ECO:0000256" key="4">
    <source>
        <dbReference type="ARBA" id="ARBA00023141"/>
    </source>
</evidence>
<dbReference type="GO" id="GO:0008652">
    <property type="term" value="P:amino acid biosynthetic process"/>
    <property type="evidence" value="ECO:0007669"/>
    <property type="project" value="UniProtKB-KW"/>
</dbReference>
<evidence type="ECO:0000259" key="9">
    <source>
        <dbReference type="Pfam" id="PF08501"/>
    </source>
</evidence>
<feature type="domain" description="Shikimate dehydrogenase substrate binding N-terminal" evidence="9">
    <location>
        <begin position="9"/>
        <end position="96"/>
    </location>
</feature>
<evidence type="ECO:0000313" key="11">
    <source>
        <dbReference type="EMBL" id="SDS09560.1"/>
    </source>
</evidence>
<accession>A0A1H1PEN7</accession>
<dbReference type="Gene3D" id="3.40.50.10860">
    <property type="entry name" value="Leucine Dehydrogenase, chain A, domain 1"/>
    <property type="match status" value="1"/>
</dbReference>
<dbReference type="PANTHER" id="PTHR21089">
    <property type="entry name" value="SHIKIMATE DEHYDROGENASE"/>
    <property type="match status" value="1"/>
</dbReference>
<dbReference type="SUPFAM" id="SSF53223">
    <property type="entry name" value="Aminoacid dehydrogenase-like, N-terminal domain"/>
    <property type="match status" value="1"/>
</dbReference>
<dbReference type="CDD" id="cd01065">
    <property type="entry name" value="NAD_bind_Shikimate_DH"/>
    <property type="match status" value="1"/>
</dbReference>
<reference evidence="12" key="1">
    <citation type="submission" date="2016-10" db="EMBL/GenBank/DDBJ databases">
        <authorList>
            <person name="Varghese N."/>
            <person name="Submissions S."/>
        </authorList>
    </citation>
    <scope>NUCLEOTIDE SEQUENCE [LARGE SCALE GENOMIC DNA]</scope>
    <source>
        <strain evidence="12">DSM 23676</strain>
    </source>
</reference>
<sequence length="286" mass="29474">MTSSLLLGLIGDGISASRTPRMHENEGAAHSIPTIYRTIDIAEPHLAEVGLEELLTGAVRLGFDGLNITHPFKQQVIGLLDEVDPVAARINSVNTVVIDSTGRTTGHNTDVTGFAAGFLAGLDGAATEAVVQIGAGGAGRAVGFALAELGVGDLIIADTDVQRAEGLAADIGEAASTGTRARAIGLDELEGAAASAQGIVNATPVGMKAYPGTPVETSVFGPDTWVAEVVYFPLETQLLAEARAKGCRTLDGSGMAVNQAIDAFELFSGQKADPQRMRETFLSFGD</sequence>
<dbReference type="EC" id="1.1.1.25" evidence="8"/>
<dbReference type="OrthoDB" id="9776868at2"/>
<feature type="binding site" evidence="8">
    <location>
        <position position="231"/>
    </location>
    <ligand>
        <name>shikimate</name>
        <dbReference type="ChEBI" id="CHEBI:36208"/>
    </ligand>
</feature>
<comment type="catalytic activity">
    <reaction evidence="5">
        <text>L-quinate + NAD(+) = 3-dehydroquinate + NADH + H(+)</text>
        <dbReference type="Rhea" id="RHEA:22364"/>
        <dbReference type="ChEBI" id="CHEBI:15378"/>
        <dbReference type="ChEBI" id="CHEBI:29751"/>
        <dbReference type="ChEBI" id="CHEBI:32364"/>
        <dbReference type="ChEBI" id="CHEBI:57540"/>
        <dbReference type="ChEBI" id="CHEBI:57945"/>
        <dbReference type="EC" id="1.1.1.24"/>
    </reaction>
</comment>
<dbReference type="HAMAP" id="MF_00222">
    <property type="entry name" value="Shikimate_DH_AroE"/>
    <property type="match status" value="1"/>
</dbReference>
<comment type="pathway">
    <text evidence="1 8">Metabolic intermediate biosynthesis; chorismate biosynthesis; chorismate from D-erythrose 4-phosphate and phosphoenolpyruvate: step 4/7.</text>
</comment>
<evidence type="ECO:0000256" key="7">
    <source>
        <dbReference type="ARBA" id="ARBA00060613"/>
    </source>
</evidence>
<dbReference type="Proteomes" id="UP000199597">
    <property type="component" value="Chromosome I"/>
</dbReference>
<dbReference type="Gene3D" id="3.40.50.720">
    <property type="entry name" value="NAD(P)-binding Rossmann-like Domain"/>
    <property type="match status" value="1"/>
</dbReference>
<evidence type="ECO:0000256" key="1">
    <source>
        <dbReference type="ARBA" id="ARBA00004871"/>
    </source>
</evidence>
<comment type="catalytic activity">
    <reaction evidence="6">
        <text>shikimate + NAD(+) = 3-dehydroshikimate + NADH + H(+)</text>
        <dbReference type="Rhea" id="RHEA:17741"/>
        <dbReference type="ChEBI" id="CHEBI:15378"/>
        <dbReference type="ChEBI" id="CHEBI:16630"/>
        <dbReference type="ChEBI" id="CHEBI:36208"/>
        <dbReference type="ChEBI" id="CHEBI:57540"/>
        <dbReference type="ChEBI" id="CHEBI:57945"/>
    </reaction>
</comment>